<feature type="compositionally biased region" description="Basic residues" evidence="1">
    <location>
        <begin position="303"/>
        <end position="326"/>
    </location>
</feature>
<keyword evidence="3" id="KW-1185">Reference proteome</keyword>
<dbReference type="SUPFAM" id="SSF54236">
    <property type="entry name" value="Ubiquitin-like"/>
    <property type="match status" value="1"/>
</dbReference>
<dbReference type="PANTHER" id="PTHR15286:SF15">
    <property type="entry name" value="MERU, ISOFORM A"/>
    <property type="match status" value="1"/>
</dbReference>
<name>A0A1A9WE16_9MUSC</name>
<dbReference type="InterPro" id="IPR029071">
    <property type="entry name" value="Ubiquitin-like_domsf"/>
</dbReference>
<evidence type="ECO:0000313" key="3">
    <source>
        <dbReference type="Proteomes" id="UP000091820"/>
    </source>
</evidence>
<dbReference type="STRING" id="37001.A0A1A9WE16"/>
<dbReference type="CDD" id="cd16123">
    <property type="entry name" value="RA_RASSF7_like"/>
    <property type="match status" value="1"/>
</dbReference>
<sequence>MAPQQNSTFIDENTSLCQTMKDLPEVIKHYSPILPLKNKQNDNNKQDFRHKRAVTDANEEPYRVLNYKNCHNENNNRLSGRSCRSRSISLFGVNSTMAYEQGYKEITIWLGNEVRYVSGVTNKTTCNDIIKAMIDDELSNGNDNVYSCVQKDGTASRDYSGYVITESWRGIERSYDGNMAILPIWKAWNRVHNEIRLSLKHHKDVKDPTKIVKTSTALSSLRKYFCKLLNFRMLRKEKPTNPMKSLKDQPNAAALSTNHLNKIPNPLKKSLNNKDGSKPIVHDVEVKFNKDKLYRLSETRSTVQKRHKSPRKRKINKKSNVTKRHDKNHDISNYLRRRKDPNVRCSIRSKLAKTNAEMNELYDREYTLTRQLTNKCRLYRLQNELYTKTDKNFEISVGQIQHNIENCAQEIIRTEHELLHVKNEIKQDISIINSLKRLALETNSSECQMPKALKKVLRLSPSEIPDAVSIPIKPTNEQMQFVDNIYEFCDNNASLLV</sequence>
<reference evidence="3" key="1">
    <citation type="submission" date="2014-03" db="EMBL/GenBank/DDBJ databases">
        <authorList>
            <person name="Aksoy S."/>
            <person name="Warren W."/>
            <person name="Wilson R.K."/>
        </authorList>
    </citation>
    <scope>NUCLEOTIDE SEQUENCE [LARGE SCALE GENOMIC DNA]</scope>
    <source>
        <strain evidence="3">IAEA</strain>
    </source>
</reference>
<dbReference type="InterPro" id="IPR033593">
    <property type="entry name" value="N-RASSF"/>
</dbReference>
<dbReference type="VEuPathDB" id="VectorBase:GBRI016119"/>
<organism evidence="2 3">
    <name type="scientific">Glossina brevipalpis</name>
    <dbReference type="NCBI Taxonomy" id="37001"/>
    <lineage>
        <taxon>Eukaryota</taxon>
        <taxon>Metazoa</taxon>
        <taxon>Ecdysozoa</taxon>
        <taxon>Arthropoda</taxon>
        <taxon>Hexapoda</taxon>
        <taxon>Insecta</taxon>
        <taxon>Pterygota</taxon>
        <taxon>Neoptera</taxon>
        <taxon>Endopterygota</taxon>
        <taxon>Diptera</taxon>
        <taxon>Brachycera</taxon>
        <taxon>Muscomorpha</taxon>
        <taxon>Hippoboscoidea</taxon>
        <taxon>Glossinidae</taxon>
        <taxon>Glossina</taxon>
    </lineage>
</organism>
<reference evidence="2" key="2">
    <citation type="submission" date="2020-05" db="UniProtKB">
        <authorList>
            <consortium name="EnsemblMetazoa"/>
        </authorList>
    </citation>
    <scope>IDENTIFICATION</scope>
    <source>
        <strain evidence="2">IAEA</strain>
    </source>
</reference>
<evidence type="ECO:0000313" key="2">
    <source>
        <dbReference type="EnsemblMetazoa" id="GBRI016119-PA"/>
    </source>
</evidence>
<evidence type="ECO:0008006" key="4">
    <source>
        <dbReference type="Google" id="ProtNLM"/>
    </source>
</evidence>
<proteinExistence type="predicted"/>
<accession>A0A1A9WE16</accession>
<protein>
    <recommendedName>
        <fullName evidence="4">Ras-associating domain-containing protein</fullName>
    </recommendedName>
</protein>
<feature type="region of interest" description="Disordered" evidence="1">
    <location>
        <begin position="297"/>
        <end position="327"/>
    </location>
</feature>
<evidence type="ECO:0000256" key="1">
    <source>
        <dbReference type="SAM" id="MobiDB-lite"/>
    </source>
</evidence>
<dbReference type="PANTHER" id="PTHR15286">
    <property type="entry name" value="RAS-ASSOCIATING DOMAIN CONTAINING PROTEIN"/>
    <property type="match status" value="1"/>
</dbReference>
<dbReference type="AlphaFoldDB" id="A0A1A9WE16"/>
<feature type="region of interest" description="Disordered" evidence="1">
    <location>
        <begin position="258"/>
        <end position="278"/>
    </location>
</feature>
<dbReference type="Gene3D" id="3.10.20.90">
    <property type="entry name" value="Phosphatidylinositol 3-kinase Catalytic Subunit, Chain A, domain 1"/>
    <property type="match status" value="1"/>
</dbReference>
<dbReference type="Proteomes" id="UP000091820">
    <property type="component" value="Unassembled WGS sequence"/>
</dbReference>
<dbReference type="EnsemblMetazoa" id="GBRI016119-RA">
    <property type="protein sequence ID" value="GBRI016119-PA"/>
    <property type="gene ID" value="GBRI016119"/>
</dbReference>